<feature type="region of interest" description="Disordered" evidence="2">
    <location>
        <begin position="333"/>
        <end position="376"/>
    </location>
</feature>
<evidence type="ECO:0000313" key="4">
    <source>
        <dbReference type="EMBL" id="CAL7941201.1"/>
    </source>
</evidence>
<dbReference type="Pfam" id="PF17849">
    <property type="entry name" value="OB_Dis3"/>
    <property type="match status" value="1"/>
</dbReference>
<feature type="compositionally biased region" description="Basic residues" evidence="2">
    <location>
        <begin position="19"/>
        <end position="28"/>
    </location>
</feature>
<keyword evidence="5" id="KW-1185">Reference proteome</keyword>
<comment type="similarity">
    <text evidence="1">Belongs to the RNR ribonuclease family.</text>
</comment>
<accession>A0ABP1NJI8</accession>
<dbReference type="SMART" id="SM00955">
    <property type="entry name" value="RNB"/>
    <property type="match status" value="1"/>
</dbReference>
<dbReference type="InterPro" id="IPR041505">
    <property type="entry name" value="Dis3_CSD2"/>
</dbReference>
<organism evidence="4 5">
    <name type="scientific">Xylocopa violacea</name>
    <name type="common">Violet carpenter bee</name>
    <name type="synonym">Apis violacea</name>
    <dbReference type="NCBI Taxonomy" id="135666"/>
    <lineage>
        <taxon>Eukaryota</taxon>
        <taxon>Metazoa</taxon>
        <taxon>Ecdysozoa</taxon>
        <taxon>Arthropoda</taxon>
        <taxon>Hexapoda</taxon>
        <taxon>Insecta</taxon>
        <taxon>Pterygota</taxon>
        <taxon>Neoptera</taxon>
        <taxon>Endopterygota</taxon>
        <taxon>Hymenoptera</taxon>
        <taxon>Apocrita</taxon>
        <taxon>Aculeata</taxon>
        <taxon>Apoidea</taxon>
        <taxon>Anthophila</taxon>
        <taxon>Apidae</taxon>
        <taxon>Xylocopa</taxon>
        <taxon>Xylocopa</taxon>
    </lineage>
</organism>
<dbReference type="Gene3D" id="2.40.50.700">
    <property type="match status" value="1"/>
</dbReference>
<sequence length="1090" mass="123869">MSKESTSPDFVTQSQPAIPKKKTGKVNKNKNEMVPQTSGREVSGKGFNVKKSVIKLGATNKHRHKDKSRVPMSWVTDKQDENVVGPSNSINFNWKVNKNRNEVVPQISGREVYGKGFNVKKSVFKLAITDKRRCKNKSSIPMSCVNDKHNENAVGPSNNINFNRKINKNKNEIIPQTSGREVSGKGFNVKKSVFKLAATNTCRRKDKSSVPMSCVTDKHDENAVGISNSINFNRRDNKNKNKMVLQTSMREVSGKGLNVKKSVFELIDTNEFRCKNNSSLTMSCVNDKHNENAVGTLSSIKQLVTEISSTEYLHSKKFVQNVANCGNNYEEKNQNVSKKNKRRIKARKESDCKNTSGKKGTENKTEDQQLKSLKEKGTFPEYIPQEDIDRLLRNQNSVDPQYVEGYLRVNPSCYKYAYLSLSDDESDLLIHGLRDRNRAFDGDFVVAYVNPLEKWHMCQGQLQKTGVIVCIREKLHSRKAIGYFKQRGASTFFHPRDQRVPLIKITEKSLEQFAVCPRNYEGTLYLAVITDWVKPAFAIGNLEKIVGSIGDIRAESNAILLERDLDVTPYSPEVIEGLPDSDYCLTENDLKDREDWRHECVFTIDPDTAVDLDDAISCKLLENGNYEIGVHISDVTHYLEFLSPLDIQVSKRATTVYMTDNVYHMLPKQLCQVCSLTPGQDKLAFSVIWEITPNAEIVTHRFAKTVIKSCCQMAYKHAQRFIEDPEDSGLNELLSISGNFSLSELSAKVNILHNLATQMRNKRFEKGALRIDQPKLFVSIDRITGLPLSYSIEEQQDSNRLIEEFMLLANRTVATWLYNTIPETALLRNHREPSKHILSITKDTLQRFGIHLDIESSGSLQASIKRYEQELETEDNETKITKYRMMVINSLCSKAMTRATYRCSSTKATTEELWHYGLNVPLYTHFTSPIRRYSDCVVHRLLYSTITNVELSQKWSKKLCNSIATNCNVKKYNAKMAEELSSELYFAYLIDLKGPIIAMGIVLNVKQNFIDVILCQIGIKLRINFAHTENLVATEYTSECSVPTITVSWKEPAVTQIINVFSLLHIRVEKHPESFQLIGNLLPPNQGIDL</sequence>
<feature type="domain" description="RNB" evidence="3">
    <location>
        <begin position="593"/>
        <end position="948"/>
    </location>
</feature>
<dbReference type="Pfam" id="PF17877">
    <property type="entry name" value="Dis3l2_C_term"/>
    <property type="match status" value="1"/>
</dbReference>
<feature type="region of interest" description="Disordered" evidence="2">
    <location>
        <begin position="1"/>
        <end position="44"/>
    </location>
</feature>
<proteinExistence type="inferred from homology"/>
<dbReference type="EMBL" id="CAXAJV020001292">
    <property type="protein sequence ID" value="CAL7941201.1"/>
    <property type="molecule type" value="Genomic_DNA"/>
</dbReference>
<dbReference type="Pfam" id="PF00773">
    <property type="entry name" value="RNB"/>
    <property type="match status" value="1"/>
</dbReference>
<evidence type="ECO:0000256" key="1">
    <source>
        <dbReference type="RuleBase" id="RU003901"/>
    </source>
</evidence>
<evidence type="ECO:0000256" key="2">
    <source>
        <dbReference type="SAM" id="MobiDB-lite"/>
    </source>
</evidence>
<dbReference type="InterPro" id="IPR022966">
    <property type="entry name" value="RNase_II/R_CS"/>
</dbReference>
<name>A0ABP1NJI8_XYLVO</name>
<dbReference type="PROSITE" id="PS01175">
    <property type="entry name" value="RIBONUCLEASE_II"/>
    <property type="match status" value="1"/>
</dbReference>
<evidence type="ECO:0000259" key="3">
    <source>
        <dbReference type="SMART" id="SM00955"/>
    </source>
</evidence>
<dbReference type="Proteomes" id="UP001642520">
    <property type="component" value="Unassembled WGS sequence"/>
</dbReference>
<feature type="compositionally biased region" description="Polar residues" evidence="2">
    <location>
        <begin position="1"/>
        <end position="16"/>
    </location>
</feature>
<gene>
    <name evidence="4" type="ORF">XYLVIOL_LOCUS4875</name>
</gene>
<comment type="caution">
    <text evidence="4">The sequence shown here is derived from an EMBL/GenBank/DDBJ whole genome shotgun (WGS) entry which is preliminary data.</text>
</comment>
<protein>
    <recommendedName>
        <fullName evidence="3">RNB domain-containing protein</fullName>
    </recommendedName>
</protein>
<dbReference type="PANTHER" id="PTHR23355:SF9">
    <property type="entry name" value="DIS3-LIKE EXONUCLEASE 2"/>
    <property type="match status" value="1"/>
</dbReference>
<evidence type="ECO:0000313" key="5">
    <source>
        <dbReference type="Proteomes" id="UP001642520"/>
    </source>
</evidence>
<dbReference type="SUPFAM" id="SSF50249">
    <property type="entry name" value="Nucleic acid-binding proteins"/>
    <property type="match status" value="2"/>
</dbReference>
<dbReference type="PANTHER" id="PTHR23355">
    <property type="entry name" value="RIBONUCLEASE"/>
    <property type="match status" value="1"/>
</dbReference>
<feature type="compositionally biased region" description="Basic and acidic residues" evidence="2">
    <location>
        <begin position="359"/>
        <end position="376"/>
    </location>
</feature>
<dbReference type="InterPro" id="IPR001900">
    <property type="entry name" value="RNase_II/R"/>
</dbReference>
<dbReference type="InterPro" id="IPR041093">
    <property type="entry name" value="Dis3l2-like_C"/>
</dbReference>
<dbReference type="InterPro" id="IPR012340">
    <property type="entry name" value="NA-bd_OB-fold"/>
</dbReference>
<dbReference type="InterPro" id="IPR050180">
    <property type="entry name" value="RNR_Ribonuclease"/>
</dbReference>
<dbReference type="Gene3D" id="2.40.50.140">
    <property type="entry name" value="Nucleic acid-binding proteins"/>
    <property type="match status" value="1"/>
</dbReference>
<reference evidence="4 5" key="1">
    <citation type="submission" date="2024-08" db="EMBL/GenBank/DDBJ databases">
        <authorList>
            <person name="Will J Nash"/>
            <person name="Angela Man"/>
            <person name="Seanna McTaggart"/>
            <person name="Kendall Baker"/>
            <person name="Tom Barker"/>
            <person name="Leah Catchpole"/>
            <person name="Alex Durrant"/>
            <person name="Karim Gharbi"/>
            <person name="Naomi Irish"/>
            <person name="Gemy Kaithakottil"/>
            <person name="Debby Ku"/>
            <person name="Aaliyah Providence"/>
            <person name="Felix Shaw"/>
            <person name="David Swarbreck"/>
            <person name="Chris Watkins"/>
            <person name="Ann M. McCartney"/>
            <person name="Giulio Formenti"/>
            <person name="Alice Mouton"/>
            <person name="Noel Vella"/>
            <person name="Bjorn M von Reumont"/>
            <person name="Adriana Vella"/>
            <person name="Wilfried Haerty"/>
        </authorList>
    </citation>
    <scope>NUCLEOTIDE SEQUENCE [LARGE SCALE GENOMIC DNA]</scope>
</reference>
<dbReference type="Gene3D" id="2.40.50.690">
    <property type="match status" value="1"/>
</dbReference>